<dbReference type="PANTHER" id="PTHR43798:SF24">
    <property type="entry name" value="CIS-3-ALKYL-4-ALKYLOXETAN-2-ONE DECARBOXYLASE"/>
    <property type="match status" value="1"/>
</dbReference>
<name>A0A1A2ZMQ1_9MYCO</name>
<evidence type="ECO:0000313" key="3">
    <source>
        <dbReference type="Proteomes" id="UP000093592"/>
    </source>
</evidence>
<dbReference type="OrthoDB" id="334507at2"/>
<dbReference type="PRINTS" id="PR00111">
    <property type="entry name" value="ABHYDROLASE"/>
</dbReference>
<dbReference type="InterPro" id="IPR029058">
    <property type="entry name" value="AB_hydrolase_fold"/>
</dbReference>
<dbReference type="EMBL" id="LZKJ01000045">
    <property type="protein sequence ID" value="OBI50968.1"/>
    <property type="molecule type" value="Genomic_DNA"/>
</dbReference>
<dbReference type="PANTHER" id="PTHR43798">
    <property type="entry name" value="MONOACYLGLYCEROL LIPASE"/>
    <property type="match status" value="1"/>
</dbReference>
<dbReference type="GO" id="GO:0016787">
    <property type="term" value="F:hydrolase activity"/>
    <property type="evidence" value="ECO:0007669"/>
    <property type="project" value="UniProtKB-KW"/>
</dbReference>
<dbReference type="SUPFAM" id="SSF53474">
    <property type="entry name" value="alpha/beta-Hydrolases"/>
    <property type="match status" value="1"/>
</dbReference>
<dbReference type="Pfam" id="PF00561">
    <property type="entry name" value="Abhydrolase_1"/>
    <property type="match status" value="1"/>
</dbReference>
<reference evidence="3" key="1">
    <citation type="submission" date="2016-06" db="EMBL/GenBank/DDBJ databases">
        <authorList>
            <person name="Sutton G."/>
            <person name="Brinkac L."/>
            <person name="Sanka R."/>
            <person name="Adams M."/>
            <person name="Lau E."/>
            <person name="Sam S."/>
            <person name="Sreng N."/>
            <person name="Him V."/>
            <person name="Kerleguer A."/>
            <person name="Cheng S."/>
        </authorList>
    </citation>
    <scope>NUCLEOTIDE SEQUENCE [LARGE SCALE GENOMIC DNA]</scope>
    <source>
        <strain evidence="3">E861</strain>
    </source>
</reference>
<organism evidence="2 3">
    <name type="scientific">Mycobacterium kyorinense</name>
    <dbReference type="NCBI Taxonomy" id="487514"/>
    <lineage>
        <taxon>Bacteria</taxon>
        <taxon>Bacillati</taxon>
        <taxon>Actinomycetota</taxon>
        <taxon>Actinomycetes</taxon>
        <taxon>Mycobacteriales</taxon>
        <taxon>Mycobacteriaceae</taxon>
        <taxon>Mycobacterium</taxon>
    </lineage>
</organism>
<comment type="caution">
    <text evidence="2">The sequence shown here is derived from an EMBL/GenBank/DDBJ whole genome shotgun (WGS) entry which is preliminary data.</text>
</comment>
<dbReference type="InterPro" id="IPR000073">
    <property type="entry name" value="AB_hydrolase_1"/>
</dbReference>
<dbReference type="InterPro" id="IPR050266">
    <property type="entry name" value="AB_hydrolase_sf"/>
</dbReference>
<evidence type="ECO:0000259" key="1">
    <source>
        <dbReference type="Pfam" id="PF00561"/>
    </source>
</evidence>
<accession>A0A1A2ZMQ1</accession>
<sequence>MTSCEIDGRRVHVIDQGSGEAVLLLHGYPQSSSCWRHQIPELAVNHRVIAPDWPGFGRSEPPPTPPSYDAEVARIEQLVQALGIERFNLVAHDYGGFLGLGYVLRYPERVQRLALLNTRGHSVFRPWFYRFSLAQCWAAAHAPGLLTRLPLRRIHHYALRRYRRLGCFDAMLENEYLGWMDDARGRRTFVEFFAHYHLPRIPRLADGLPNISCPTAIIWGDRDPYIPLDTARELAERIPHATLTRLGEADHYVMEERPNEVTTALLGLLERTPAVRRT</sequence>
<dbReference type="InterPro" id="IPR000639">
    <property type="entry name" value="Epox_hydrolase-like"/>
</dbReference>
<dbReference type="AlphaFoldDB" id="A0A1A2ZMQ1"/>
<feature type="domain" description="AB hydrolase-1" evidence="1">
    <location>
        <begin position="21"/>
        <end position="258"/>
    </location>
</feature>
<dbReference type="Proteomes" id="UP000093592">
    <property type="component" value="Unassembled WGS sequence"/>
</dbReference>
<dbReference type="GO" id="GO:0016020">
    <property type="term" value="C:membrane"/>
    <property type="evidence" value="ECO:0007669"/>
    <property type="project" value="TreeGrafter"/>
</dbReference>
<dbReference type="RefSeq" id="WP_065013151.1">
    <property type="nucleotide sequence ID" value="NZ_LZKJ01000045.1"/>
</dbReference>
<proteinExistence type="predicted"/>
<dbReference type="Gene3D" id="3.40.50.1820">
    <property type="entry name" value="alpha/beta hydrolase"/>
    <property type="match status" value="1"/>
</dbReference>
<evidence type="ECO:0000313" key="2">
    <source>
        <dbReference type="EMBL" id="OBI50968.1"/>
    </source>
</evidence>
<protein>
    <submittedName>
        <fullName evidence="2">Epoxide hydrolase</fullName>
    </submittedName>
</protein>
<gene>
    <name evidence="2" type="ORF">A5707_14245</name>
</gene>
<dbReference type="PRINTS" id="PR00412">
    <property type="entry name" value="EPOXHYDRLASE"/>
</dbReference>
<keyword evidence="2" id="KW-0378">Hydrolase</keyword>